<name>A0A7J6RHC5_PEROL</name>
<evidence type="ECO:0000313" key="1">
    <source>
        <dbReference type="EMBL" id="KAF4720114.1"/>
    </source>
</evidence>
<feature type="non-terminal residue" evidence="1">
    <location>
        <position position="102"/>
    </location>
</feature>
<dbReference type="EMBL" id="JABANO010025497">
    <property type="protein sequence ID" value="KAF4720114.1"/>
    <property type="molecule type" value="Genomic_DNA"/>
</dbReference>
<dbReference type="Proteomes" id="UP000574390">
    <property type="component" value="Unassembled WGS sequence"/>
</dbReference>
<comment type="caution">
    <text evidence="1">The sequence shown here is derived from an EMBL/GenBank/DDBJ whole genome shotgun (WGS) entry which is preliminary data.</text>
</comment>
<protein>
    <submittedName>
        <fullName evidence="1">Uncharacterized protein</fullName>
    </submittedName>
</protein>
<dbReference type="Proteomes" id="UP000553632">
    <property type="component" value="Unassembled WGS sequence"/>
</dbReference>
<proteinExistence type="predicted"/>
<evidence type="ECO:0000313" key="4">
    <source>
        <dbReference type="Proteomes" id="UP000574390"/>
    </source>
</evidence>
<dbReference type="EMBL" id="JABANM010014292">
    <property type="protein sequence ID" value="KAF4732868.1"/>
    <property type="molecule type" value="Genomic_DNA"/>
</dbReference>
<organism evidence="1 3">
    <name type="scientific">Perkinsus olseni</name>
    <name type="common">Perkinsus atlanticus</name>
    <dbReference type="NCBI Taxonomy" id="32597"/>
    <lineage>
        <taxon>Eukaryota</taxon>
        <taxon>Sar</taxon>
        <taxon>Alveolata</taxon>
        <taxon>Perkinsozoa</taxon>
        <taxon>Perkinsea</taxon>
        <taxon>Perkinsida</taxon>
        <taxon>Perkinsidae</taxon>
        <taxon>Perkinsus</taxon>
    </lineage>
</organism>
<accession>A0A7J6RHC5</accession>
<evidence type="ECO:0000313" key="3">
    <source>
        <dbReference type="Proteomes" id="UP000553632"/>
    </source>
</evidence>
<keyword evidence="3" id="KW-1185">Reference proteome</keyword>
<gene>
    <name evidence="2" type="ORF">FOZ62_019425</name>
    <name evidence="1" type="ORF">FOZ63_019696</name>
</gene>
<dbReference type="AlphaFoldDB" id="A0A7J6RHC5"/>
<evidence type="ECO:0000313" key="2">
    <source>
        <dbReference type="EMBL" id="KAF4732868.1"/>
    </source>
</evidence>
<sequence length="102" mass="11685">MPTENSVTTRLLLEGVRVKWMYCGVVGELMMAIGEEEEEKEDNKGGKGTRDSVGMFILWWLEVNDDNEFNVKSERRIAVKLDIVQTNCNDFVDFALVMVTYS</sequence>
<reference evidence="3 4" key="1">
    <citation type="submission" date="2020-04" db="EMBL/GenBank/DDBJ databases">
        <title>Perkinsus olseni comparative genomics.</title>
        <authorList>
            <person name="Bogema D.R."/>
        </authorList>
    </citation>
    <scope>NUCLEOTIDE SEQUENCE [LARGE SCALE GENOMIC DNA]</scope>
    <source>
        <strain evidence="2">ATCC PRA-205</strain>
        <strain evidence="1 3">ATCC PRA-207</strain>
    </source>
</reference>